<organism evidence="2">
    <name type="scientific">Xenopus tropicalis</name>
    <name type="common">Western clawed frog</name>
    <name type="synonym">Silurana tropicalis</name>
    <dbReference type="NCBI Taxonomy" id="8364"/>
    <lineage>
        <taxon>Eukaryota</taxon>
        <taxon>Metazoa</taxon>
        <taxon>Chordata</taxon>
        <taxon>Craniata</taxon>
        <taxon>Vertebrata</taxon>
        <taxon>Euteleostomi</taxon>
        <taxon>Amphibia</taxon>
        <taxon>Batrachia</taxon>
        <taxon>Anura</taxon>
        <taxon>Pipoidea</taxon>
        <taxon>Pipidae</taxon>
        <taxon>Xenopodinae</taxon>
        <taxon>Xenopus</taxon>
        <taxon>Silurana</taxon>
    </lineage>
</organism>
<reference evidence="2" key="1">
    <citation type="journal article" date="2010" name="Science">
        <title>The genome of the Western clawed frog Xenopus tropicalis.</title>
        <authorList>
            <person name="Hellsten U."/>
            <person name="Harland R.M."/>
            <person name="Gilchrist M.J."/>
            <person name="Hendrix D."/>
            <person name="Jurka J."/>
            <person name="Kapitonov V."/>
            <person name="Ovcharenko I."/>
            <person name="Putnam N.H."/>
            <person name="Shu S."/>
            <person name="Taher L."/>
            <person name="Blitz I.L."/>
            <person name="Blumberg B."/>
            <person name="Dichmann D.S."/>
            <person name="Dubchak I."/>
            <person name="Amaya E."/>
            <person name="Detter J.C."/>
            <person name="Fletcher R."/>
            <person name="Gerhard D.S."/>
            <person name="Goodstein D."/>
            <person name="Graves T."/>
            <person name="Grigoriev I.V."/>
            <person name="Grimwood J."/>
            <person name="Kawashima T."/>
            <person name="Lindquist E."/>
            <person name="Lucas S.M."/>
            <person name="Mead P.E."/>
            <person name="Mitros T."/>
            <person name="Ogino H."/>
            <person name="Ohta Y."/>
            <person name="Poliakov A.V."/>
            <person name="Pollet N."/>
            <person name="Robert J."/>
            <person name="Salamov A."/>
            <person name="Sater A.K."/>
            <person name="Schmutz J."/>
            <person name="Terry A."/>
            <person name="Vize P.D."/>
            <person name="Warren W.C."/>
            <person name="Wells D."/>
            <person name="Wills A."/>
            <person name="Wilson R.K."/>
            <person name="Zimmerman L.B."/>
            <person name="Zorn A.M."/>
            <person name="Grainger R."/>
            <person name="Grammer T."/>
            <person name="Khokha M.K."/>
            <person name="Richardson P.M."/>
            <person name="Rokhsar D.S."/>
        </authorList>
    </citation>
    <scope>NUCLEOTIDE SEQUENCE [LARGE SCALE GENOMIC DNA]</scope>
    <source>
        <strain evidence="2">Nigerian</strain>
    </source>
</reference>
<evidence type="ECO:0000256" key="1">
    <source>
        <dbReference type="SAM" id="MobiDB-lite"/>
    </source>
</evidence>
<dbReference type="InParanoid" id="A0A803JPH8"/>
<evidence type="ECO:0000313" key="2">
    <source>
        <dbReference type="Ensembl" id="ENSXETP00000109879"/>
    </source>
</evidence>
<gene>
    <name evidence="2" type="primary">XB22166267</name>
</gene>
<proteinExistence type="predicted"/>
<dbReference type="AlphaFoldDB" id="A0A803JPH8"/>
<name>A0A803JPH8_XENTR</name>
<reference evidence="2" key="2">
    <citation type="submission" date="2021-03" db="UniProtKB">
        <authorList>
            <consortium name="Ensembl"/>
        </authorList>
    </citation>
    <scope>IDENTIFICATION</scope>
</reference>
<feature type="region of interest" description="Disordered" evidence="1">
    <location>
        <begin position="119"/>
        <end position="146"/>
    </location>
</feature>
<sequence length="293" mass="32807">MLMDQELTDGSVGRAWTPQETQAMLDLIRDLGLGPALTRKGYQNWDVFERLQVLLSHCRVRASSAEIKAQWQALKMKFWRLKRFVGLAPLVAITADFPFYQQMEQLLEPQKRMEICSREADSTIQESGRPTSSLSDSPSDEDMTDDASIPEVHHEQEPAINNGGNLHPENVQEAAPQDGAAIRNPHLAPEALADLEPEPIRLLQTTMGQLVEGMAQLVQTLNRVCGVQEQISIQLGYFCSLLPKFPIQMGSGRPRNQEGGKCPEKKPVVHGPRNSRGLRRSLRIKKFAARYSS</sequence>
<accession>A0A803JPH8</accession>
<feature type="region of interest" description="Disordered" evidence="1">
    <location>
        <begin position="251"/>
        <end position="278"/>
    </location>
</feature>
<feature type="compositionally biased region" description="Basic and acidic residues" evidence="1">
    <location>
        <begin position="255"/>
        <end position="267"/>
    </location>
</feature>
<dbReference type="Ensembl" id="ENSXETT00000114054">
    <property type="protein sequence ID" value="ENSXETP00000109879"/>
    <property type="gene ID" value="ENSXETG00000043176"/>
</dbReference>
<protein>
    <submittedName>
        <fullName evidence="2">LOC100145065</fullName>
    </submittedName>
</protein>
<feature type="compositionally biased region" description="Polar residues" evidence="1">
    <location>
        <begin position="122"/>
        <end position="137"/>
    </location>
</feature>